<dbReference type="Proteomes" id="UP000727993">
    <property type="component" value="Unassembled WGS sequence"/>
</dbReference>
<comment type="caution">
    <text evidence="3">The sequence shown here is derived from an EMBL/GenBank/DDBJ whole genome shotgun (WGS) entry which is preliminary data.</text>
</comment>
<dbReference type="Gene3D" id="2.30.30.110">
    <property type="match status" value="1"/>
</dbReference>
<organism evidence="3 4">
    <name type="scientific">Candidatus Neomicrothrix subdominans</name>
    <dbReference type="NCBI Taxonomy" id="2954438"/>
    <lineage>
        <taxon>Bacteria</taxon>
        <taxon>Bacillati</taxon>
        <taxon>Actinomycetota</taxon>
        <taxon>Acidimicrobiia</taxon>
        <taxon>Acidimicrobiales</taxon>
        <taxon>Microthrixaceae</taxon>
        <taxon>Candidatus Neomicrothrix</taxon>
    </lineage>
</organism>
<dbReference type="InterPro" id="IPR003477">
    <property type="entry name" value="PemK-like"/>
</dbReference>
<dbReference type="AlphaFoldDB" id="A0A936N8G5"/>
<dbReference type="InterPro" id="IPR011067">
    <property type="entry name" value="Plasmid_toxin/cell-grow_inhib"/>
</dbReference>
<protein>
    <submittedName>
        <fullName evidence="3">Type II toxin-antitoxin system PemK/MazF family toxin</fullName>
    </submittedName>
</protein>
<comment type="similarity">
    <text evidence="1">Belongs to the PemK/MazF family.</text>
</comment>
<keyword evidence="2" id="KW-1277">Toxin-antitoxin system</keyword>
<reference evidence="3 4" key="1">
    <citation type="submission" date="2020-10" db="EMBL/GenBank/DDBJ databases">
        <title>Connecting structure to function with the recovery of over 1000 high-quality activated sludge metagenome-assembled genomes encoding full-length rRNA genes using long-read sequencing.</title>
        <authorList>
            <person name="Singleton C.M."/>
            <person name="Petriglieri F."/>
            <person name="Kristensen J.M."/>
            <person name="Kirkegaard R.H."/>
            <person name="Michaelsen T.Y."/>
            <person name="Andersen M.H."/>
            <person name="Karst S.M."/>
            <person name="Dueholm M.S."/>
            <person name="Nielsen P.H."/>
            <person name="Albertsen M."/>
        </authorList>
    </citation>
    <scope>NUCLEOTIDE SEQUENCE [LARGE SCALE GENOMIC DNA]</scope>
    <source>
        <strain evidence="3">Lyne_18-Q3-R50-59_MAXAC.006</strain>
    </source>
</reference>
<accession>A0A936N8G5</accession>
<gene>
    <name evidence="3" type="ORF">IPN02_01465</name>
</gene>
<evidence type="ECO:0000313" key="4">
    <source>
        <dbReference type="Proteomes" id="UP000727993"/>
    </source>
</evidence>
<evidence type="ECO:0000256" key="1">
    <source>
        <dbReference type="ARBA" id="ARBA00007521"/>
    </source>
</evidence>
<evidence type="ECO:0000313" key="3">
    <source>
        <dbReference type="EMBL" id="MBK9295548.1"/>
    </source>
</evidence>
<sequence>MLVTRSDAIPVLNEIVVAPVTSMIRHIPTCLPVGAAEGINHDSVVVFDQVRCMPKSAMAERLGAWSHERRHEICTALASLSIVEVCGRAAGGAATLARRRRRTPCGSSR</sequence>
<proteinExistence type="inferred from homology"/>
<evidence type="ECO:0000256" key="2">
    <source>
        <dbReference type="ARBA" id="ARBA00022649"/>
    </source>
</evidence>
<dbReference type="Pfam" id="PF02452">
    <property type="entry name" value="PemK_toxin"/>
    <property type="match status" value="1"/>
</dbReference>
<dbReference type="SUPFAM" id="SSF50118">
    <property type="entry name" value="Cell growth inhibitor/plasmid maintenance toxic component"/>
    <property type="match status" value="1"/>
</dbReference>
<dbReference type="EMBL" id="JADJZA010000001">
    <property type="protein sequence ID" value="MBK9295548.1"/>
    <property type="molecule type" value="Genomic_DNA"/>
</dbReference>
<name>A0A936N8G5_9ACTN</name>
<dbReference type="GO" id="GO:0003677">
    <property type="term" value="F:DNA binding"/>
    <property type="evidence" value="ECO:0007669"/>
    <property type="project" value="InterPro"/>
</dbReference>